<evidence type="ECO:0000256" key="2">
    <source>
        <dbReference type="ARBA" id="ARBA00022777"/>
    </source>
</evidence>
<dbReference type="HAMAP" id="MF_00361">
    <property type="entry name" value="NAD_kinase"/>
    <property type="match status" value="1"/>
</dbReference>
<dbReference type="AlphaFoldDB" id="A0A1J5RDE8"/>
<evidence type="ECO:0000256" key="1">
    <source>
        <dbReference type="ARBA" id="ARBA00022679"/>
    </source>
</evidence>
<comment type="caution">
    <text evidence="5">The sequence shown here is derived from an EMBL/GenBank/DDBJ whole genome shotgun (WGS) entry which is preliminary data.</text>
</comment>
<dbReference type="EC" id="2.7.1.23" evidence="5"/>
<evidence type="ECO:0000256" key="4">
    <source>
        <dbReference type="ARBA" id="ARBA00023027"/>
    </source>
</evidence>
<dbReference type="Pfam" id="PF20143">
    <property type="entry name" value="NAD_kinase_C"/>
    <property type="match status" value="1"/>
</dbReference>
<dbReference type="GO" id="GO:0019674">
    <property type="term" value="P:NAD+ metabolic process"/>
    <property type="evidence" value="ECO:0007669"/>
    <property type="project" value="InterPro"/>
</dbReference>
<keyword evidence="3" id="KW-0521">NADP</keyword>
<keyword evidence="2 5" id="KW-0418">Kinase</keyword>
<reference evidence="5" key="1">
    <citation type="submission" date="2016-10" db="EMBL/GenBank/DDBJ databases">
        <title>Sequence of Gallionella enrichment culture.</title>
        <authorList>
            <person name="Poehlein A."/>
            <person name="Muehling M."/>
            <person name="Daniel R."/>
        </authorList>
    </citation>
    <scope>NUCLEOTIDE SEQUENCE</scope>
</reference>
<dbReference type="InterPro" id="IPR017437">
    <property type="entry name" value="ATP-NAD_kinase_PpnK-typ_C"/>
</dbReference>
<dbReference type="Gene3D" id="2.60.200.30">
    <property type="entry name" value="Probable inorganic polyphosphate/atp-NAD kinase, domain 2"/>
    <property type="match status" value="1"/>
</dbReference>
<keyword evidence="4" id="KW-0520">NAD</keyword>
<gene>
    <name evidence="5" type="primary">nadK_8</name>
    <name evidence="5" type="ORF">GALL_239390</name>
</gene>
<dbReference type="PANTHER" id="PTHR20275:SF0">
    <property type="entry name" value="NAD KINASE"/>
    <property type="match status" value="1"/>
</dbReference>
<proteinExistence type="inferred from homology"/>
<dbReference type="InterPro" id="IPR017438">
    <property type="entry name" value="ATP-NAD_kinase_N"/>
</dbReference>
<protein>
    <submittedName>
        <fullName evidence="5">NAD kinase</fullName>
        <ecNumber evidence="5">2.7.1.23</ecNumber>
    </submittedName>
</protein>
<sequence length="299" mass="31974">MPFPVFHQAILIGKHQAAGVGRTLAEIGAWLAENGVEVSVERQTAHHCDLPGYADLSLGEVGARAANGGWVAVVVGGDGTMLGAARQLAPFGVPLMGINSGRLGFITDIAESEWHQALGAMLAGHFEREHRAVLAGEVLRDGQRIYDGIAINDVVVNRSGSTGLVELRVDVDGRFMYVQRADGLIVATPTGSTAYAMSAGGPILHPSLPGVVLVPIAAHTLSNRPIVLPEQVHIDIEIVSQKDVGVNFDMQHFADLLGGDRISLRTAPHRAVFLHPPGWSYFATLRKKLHWHEILGVEV</sequence>
<accession>A0A1J5RDE8</accession>
<dbReference type="InterPro" id="IPR002504">
    <property type="entry name" value="NADK"/>
</dbReference>
<dbReference type="GO" id="GO:0006741">
    <property type="term" value="P:NADP+ biosynthetic process"/>
    <property type="evidence" value="ECO:0007669"/>
    <property type="project" value="InterPro"/>
</dbReference>
<evidence type="ECO:0000256" key="3">
    <source>
        <dbReference type="ARBA" id="ARBA00022857"/>
    </source>
</evidence>
<dbReference type="PANTHER" id="PTHR20275">
    <property type="entry name" value="NAD KINASE"/>
    <property type="match status" value="1"/>
</dbReference>
<dbReference type="GO" id="GO:0003951">
    <property type="term" value="F:NAD+ kinase activity"/>
    <property type="evidence" value="ECO:0007669"/>
    <property type="project" value="UniProtKB-EC"/>
</dbReference>
<dbReference type="Pfam" id="PF01513">
    <property type="entry name" value="NAD_kinase"/>
    <property type="match status" value="1"/>
</dbReference>
<dbReference type="Gene3D" id="3.40.50.10330">
    <property type="entry name" value="Probable inorganic polyphosphate/atp-NAD kinase, domain 1"/>
    <property type="match status" value="1"/>
</dbReference>
<organism evidence="5">
    <name type="scientific">mine drainage metagenome</name>
    <dbReference type="NCBI Taxonomy" id="410659"/>
    <lineage>
        <taxon>unclassified sequences</taxon>
        <taxon>metagenomes</taxon>
        <taxon>ecological metagenomes</taxon>
    </lineage>
</organism>
<evidence type="ECO:0000313" key="5">
    <source>
        <dbReference type="EMBL" id="OIQ94120.1"/>
    </source>
</evidence>
<name>A0A1J5RDE8_9ZZZZ</name>
<dbReference type="NCBIfam" id="NF002561">
    <property type="entry name" value="PRK02155.1"/>
    <property type="match status" value="1"/>
</dbReference>
<dbReference type="EMBL" id="MLJW01000193">
    <property type="protein sequence ID" value="OIQ94120.1"/>
    <property type="molecule type" value="Genomic_DNA"/>
</dbReference>
<dbReference type="InterPro" id="IPR016064">
    <property type="entry name" value="NAD/diacylglycerol_kinase_sf"/>
</dbReference>
<dbReference type="SUPFAM" id="SSF111331">
    <property type="entry name" value="NAD kinase/diacylglycerol kinase-like"/>
    <property type="match status" value="1"/>
</dbReference>
<keyword evidence="1 5" id="KW-0808">Transferase</keyword>